<dbReference type="PANTHER" id="PTHR13068:SF236">
    <property type="entry name" value="OS02G0749800 PROTEIN"/>
    <property type="match status" value="1"/>
</dbReference>
<gene>
    <name evidence="5" type="primary">LOC103488393</name>
</gene>
<keyword evidence="2" id="KW-0804">Transcription</keyword>
<dbReference type="InterPro" id="IPR038538">
    <property type="entry name" value="MTERF_sf"/>
</dbReference>
<dbReference type="Proteomes" id="UP001652600">
    <property type="component" value="Chromosome 3"/>
</dbReference>
<evidence type="ECO:0000256" key="2">
    <source>
        <dbReference type="ARBA" id="ARBA00022472"/>
    </source>
</evidence>
<organism evidence="4 5">
    <name type="scientific">Cucumis melo</name>
    <name type="common">Muskmelon</name>
    <dbReference type="NCBI Taxonomy" id="3656"/>
    <lineage>
        <taxon>Eukaryota</taxon>
        <taxon>Viridiplantae</taxon>
        <taxon>Streptophyta</taxon>
        <taxon>Embryophyta</taxon>
        <taxon>Tracheophyta</taxon>
        <taxon>Spermatophyta</taxon>
        <taxon>Magnoliopsida</taxon>
        <taxon>eudicotyledons</taxon>
        <taxon>Gunneridae</taxon>
        <taxon>Pentapetalae</taxon>
        <taxon>rosids</taxon>
        <taxon>fabids</taxon>
        <taxon>Cucurbitales</taxon>
        <taxon>Cucurbitaceae</taxon>
        <taxon>Benincaseae</taxon>
        <taxon>Cucumis</taxon>
    </lineage>
</organism>
<protein>
    <submittedName>
        <fullName evidence="5">Transcription termination factor MTERF5, chloroplastic-like</fullName>
    </submittedName>
</protein>
<reference evidence="5" key="1">
    <citation type="submission" date="2025-08" db="UniProtKB">
        <authorList>
            <consortium name="RefSeq"/>
        </authorList>
    </citation>
    <scope>IDENTIFICATION</scope>
    <source>
        <tissue evidence="5">Stem</tissue>
    </source>
</reference>
<dbReference type="GeneID" id="103488393"/>
<dbReference type="Gene3D" id="1.25.70.10">
    <property type="entry name" value="Transcription termination factor 3, mitochondrial"/>
    <property type="match status" value="2"/>
</dbReference>
<dbReference type="AlphaFoldDB" id="A0A1S3BCE7"/>
<dbReference type="InParanoid" id="A0A1S3BCE7"/>
<keyword evidence="2" id="KW-0806">Transcription termination</keyword>
<dbReference type="KEGG" id="cmo:103488393"/>
<evidence type="ECO:0000256" key="1">
    <source>
        <dbReference type="ARBA" id="ARBA00007692"/>
    </source>
</evidence>
<comment type="similarity">
    <text evidence="1">Belongs to the mTERF family.</text>
</comment>
<accession>A0A1S3BCE7</accession>
<evidence type="ECO:0000313" key="4">
    <source>
        <dbReference type="Proteomes" id="UP001652600"/>
    </source>
</evidence>
<dbReference type="GO" id="GO:0006353">
    <property type="term" value="P:DNA-templated transcription termination"/>
    <property type="evidence" value="ECO:0007669"/>
    <property type="project" value="UniProtKB-KW"/>
</dbReference>
<dbReference type="InterPro" id="IPR003690">
    <property type="entry name" value="MTERF"/>
</dbReference>
<keyword evidence="4" id="KW-1185">Reference proteome</keyword>
<dbReference type="PANTHER" id="PTHR13068">
    <property type="entry name" value="CGI-12 PROTEIN-RELATED"/>
    <property type="match status" value="1"/>
</dbReference>
<proteinExistence type="inferred from homology"/>
<dbReference type="Gramene" id="MELO3C011349.2.1">
    <property type="protein sequence ID" value="MELO3C011349.2.1"/>
    <property type="gene ID" value="MELO3C011349.2"/>
</dbReference>
<evidence type="ECO:0000313" key="5">
    <source>
        <dbReference type="RefSeq" id="XP_008445328.2"/>
    </source>
</evidence>
<sequence>MANSLLKPSLLRPFAQDLRNFTHNNTTIGLKFLSSLSQTPQSTNDRTQDYLVHTIGLPKDSALAAAKKIRLKPTADPDSVLALFNAYGFTPSHIASIFSKQSCLLLADPDTTLKPKIEFLSKNGISGNLLADVICRDPHILHRSLDKQIVPCIDFLINFFGSTDGVVLLFSAGGGTRVLETFSESMAPNVEVLRANGVPDSNIAKMLSLRPIALSKDVEHFIDIVEKTKEMGLNPSSLMFIHGMCMIASMSKDKWLSKVHLFKSFGWSDEQFRSMFLKQPFFMKRSEEHLKRMLDFFMNKWDWTLEDVSKYPVLLNLSLEKRVIPRSSIVQRLISKGFIKRKSFGKALQRPEQWFLEKFVMKYLSEDPHLLEMYQETKKKMAIQ</sequence>
<keyword evidence="2" id="KW-0805">Transcription regulation</keyword>
<dbReference type="SMART" id="SM00733">
    <property type="entry name" value="Mterf"/>
    <property type="match status" value="6"/>
</dbReference>
<dbReference type="Pfam" id="PF02536">
    <property type="entry name" value="mTERF"/>
    <property type="match status" value="2"/>
</dbReference>
<evidence type="ECO:0000256" key="3">
    <source>
        <dbReference type="ARBA" id="ARBA00022946"/>
    </source>
</evidence>
<keyword evidence="3" id="KW-0809">Transit peptide</keyword>
<dbReference type="RefSeq" id="XP_008445328.2">
    <property type="nucleotide sequence ID" value="XM_008447106.3"/>
</dbReference>
<dbReference type="eggNOG" id="KOG1267">
    <property type="taxonomic scope" value="Eukaryota"/>
</dbReference>
<dbReference type="GO" id="GO:0003676">
    <property type="term" value="F:nucleic acid binding"/>
    <property type="evidence" value="ECO:0007669"/>
    <property type="project" value="InterPro"/>
</dbReference>
<name>A0A1S3BCE7_CUCME</name>